<protein>
    <submittedName>
        <fullName evidence="2">Uncharacterized protein</fullName>
    </submittedName>
</protein>
<keyword evidence="1" id="KW-1133">Transmembrane helix</keyword>
<gene>
    <name evidence="2" type="ORF">FJR47_05035</name>
</gene>
<feature type="transmembrane region" description="Helical" evidence="1">
    <location>
        <begin position="132"/>
        <end position="149"/>
    </location>
</feature>
<accession>A0AAJ4DML8</accession>
<feature type="transmembrane region" description="Helical" evidence="1">
    <location>
        <begin position="14"/>
        <end position="44"/>
    </location>
</feature>
<evidence type="ECO:0000313" key="3">
    <source>
        <dbReference type="Proteomes" id="UP000326061"/>
    </source>
</evidence>
<organism evidence="2 3">
    <name type="scientific">Sulfurimonas xiamenensis</name>
    <dbReference type="NCBI Taxonomy" id="2590021"/>
    <lineage>
        <taxon>Bacteria</taxon>
        <taxon>Pseudomonadati</taxon>
        <taxon>Campylobacterota</taxon>
        <taxon>Epsilonproteobacteria</taxon>
        <taxon>Campylobacterales</taxon>
        <taxon>Sulfurimonadaceae</taxon>
        <taxon>Sulfurimonas</taxon>
    </lineage>
</organism>
<dbReference type="KEGG" id="suln:FJR47_05035"/>
<dbReference type="EMBL" id="CP041166">
    <property type="protein sequence ID" value="QFR43298.1"/>
    <property type="molecule type" value="Genomic_DNA"/>
</dbReference>
<proteinExistence type="predicted"/>
<sequence length="150" mass="17472">MQRSISNQNSLTPFLYVVIFIPYIVLSSIHLFLPPLLAILYVLFSRALKKNDLTSLLLICFSLVLFEAEKGYVLFSTLIYFAFIYRYIIPKIAKIINCNICVKMATVILVYIGFFVFNIFLSNIFLMPSPSINYYVIYYIIIEFFILSIL</sequence>
<feature type="transmembrane region" description="Helical" evidence="1">
    <location>
        <begin position="101"/>
        <end position="126"/>
    </location>
</feature>
<evidence type="ECO:0000256" key="1">
    <source>
        <dbReference type="SAM" id="Phobius"/>
    </source>
</evidence>
<feature type="transmembrane region" description="Helical" evidence="1">
    <location>
        <begin position="72"/>
        <end position="89"/>
    </location>
</feature>
<name>A0AAJ4DML8_9BACT</name>
<keyword evidence="1" id="KW-0472">Membrane</keyword>
<dbReference type="AlphaFoldDB" id="A0AAJ4DML8"/>
<keyword evidence="1" id="KW-0812">Transmembrane</keyword>
<dbReference type="Proteomes" id="UP000326061">
    <property type="component" value="Chromosome"/>
</dbReference>
<reference evidence="3" key="1">
    <citation type="submission" date="2019-06" db="EMBL/GenBank/DDBJ databases">
        <title>Sulfurimonas gotlandica sp. nov., a chemoautotrophic and psychrotolerant epsilonproteobacterium isolated from a pelagic redoxcline, and an emended description of the genus Sulfurimonas.</title>
        <authorList>
            <person name="Wang S."/>
            <person name="Jiang L."/>
            <person name="Shao Z."/>
        </authorList>
    </citation>
    <scope>NUCLEOTIDE SEQUENCE [LARGE SCALE GENOMIC DNA]</scope>
    <source>
        <strain evidence="3">1-1N</strain>
    </source>
</reference>
<keyword evidence="3" id="KW-1185">Reference proteome</keyword>
<evidence type="ECO:0000313" key="2">
    <source>
        <dbReference type="EMBL" id="QFR43298.1"/>
    </source>
</evidence>